<comment type="caution">
    <text evidence="2">The sequence shown here is derived from an EMBL/GenBank/DDBJ whole genome shotgun (WGS) entry which is preliminary data.</text>
</comment>
<sequence length="193" mass="23036">MWMPYVELSNNEINFCDFGIQVSLSEYFCDFGIQVSLPNPKYENLITKFESLIKKIDKLEHLNQQSLLENNLLKKRLNNKYDNQQEHIKAIVEIAKQERIALYDDIIKLINERERFCLNNLLNYSLSQWLMMHNLVVVEFIKTLIHNENEDHYKEEKLFKCAIAIDNIYRIRHLKYVSSINLALLAIKYSSKF</sequence>
<protein>
    <submittedName>
        <fullName evidence="2">Uncharacterized protein</fullName>
    </submittedName>
</protein>
<dbReference type="EMBL" id="WTPW01000714">
    <property type="protein sequence ID" value="KAF0486138.1"/>
    <property type="molecule type" value="Genomic_DNA"/>
</dbReference>
<dbReference type="AlphaFoldDB" id="A0A8H4AEL8"/>
<dbReference type="OrthoDB" id="2444982at2759"/>
<proteinExistence type="predicted"/>
<evidence type="ECO:0000313" key="3">
    <source>
        <dbReference type="Proteomes" id="UP000439903"/>
    </source>
</evidence>
<name>A0A8H4AEL8_GIGMA</name>
<accession>A0A8H4AEL8</accession>
<evidence type="ECO:0000313" key="2">
    <source>
        <dbReference type="EMBL" id="KAF0486138.1"/>
    </source>
</evidence>
<evidence type="ECO:0000256" key="1">
    <source>
        <dbReference type="SAM" id="Coils"/>
    </source>
</evidence>
<dbReference type="Proteomes" id="UP000439903">
    <property type="component" value="Unassembled WGS sequence"/>
</dbReference>
<keyword evidence="1" id="KW-0175">Coiled coil</keyword>
<organism evidence="2 3">
    <name type="scientific">Gigaspora margarita</name>
    <dbReference type="NCBI Taxonomy" id="4874"/>
    <lineage>
        <taxon>Eukaryota</taxon>
        <taxon>Fungi</taxon>
        <taxon>Fungi incertae sedis</taxon>
        <taxon>Mucoromycota</taxon>
        <taxon>Glomeromycotina</taxon>
        <taxon>Glomeromycetes</taxon>
        <taxon>Diversisporales</taxon>
        <taxon>Gigasporaceae</taxon>
        <taxon>Gigaspora</taxon>
    </lineage>
</organism>
<feature type="coiled-coil region" evidence="1">
    <location>
        <begin position="42"/>
        <end position="76"/>
    </location>
</feature>
<gene>
    <name evidence="2" type="ORF">F8M41_022714</name>
</gene>
<reference evidence="2 3" key="1">
    <citation type="journal article" date="2019" name="Environ. Microbiol.">
        <title>At the nexus of three kingdoms: the genome of the mycorrhizal fungus Gigaspora margarita provides insights into plant, endobacterial and fungal interactions.</title>
        <authorList>
            <person name="Venice F."/>
            <person name="Ghignone S."/>
            <person name="Salvioli di Fossalunga A."/>
            <person name="Amselem J."/>
            <person name="Novero M."/>
            <person name="Xianan X."/>
            <person name="Sedzielewska Toro K."/>
            <person name="Morin E."/>
            <person name="Lipzen A."/>
            <person name="Grigoriev I.V."/>
            <person name="Henrissat B."/>
            <person name="Martin F.M."/>
            <person name="Bonfante P."/>
        </authorList>
    </citation>
    <scope>NUCLEOTIDE SEQUENCE [LARGE SCALE GENOMIC DNA]</scope>
    <source>
        <strain evidence="2 3">BEG34</strain>
    </source>
</reference>
<keyword evidence="3" id="KW-1185">Reference proteome</keyword>